<proteinExistence type="predicted"/>
<organism evidence="1 2">
    <name type="scientific">Flavonifractor plautii ATCC 29863</name>
    <dbReference type="NCBI Taxonomy" id="411475"/>
    <lineage>
        <taxon>Bacteria</taxon>
        <taxon>Bacillati</taxon>
        <taxon>Bacillota</taxon>
        <taxon>Clostridia</taxon>
        <taxon>Eubacteriales</taxon>
        <taxon>Oscillospiraceae</taxon>
        <taxon>Flavonifractor</taxon>
    </lineage>
</organism>
<dbReference type="AlphaFoldDB" id="G9YWQ8"/>
<name>G9YWQ8_FLAPL</name>
<reference evidence="1 2" key="1">
    <citation type="submission" date="2011-08" db="EMBL/GenBank/DDBJ databases">
        <authorList>
            <person name="Weinstock G."/>
            <person name="Sodergren E."/>
            <person name="Clifton S."/>
            <person name="Fulton L."/>
            <person name="Fulton B."/>
            <person name="Courtney L."/>
            <person name="Fronick C."/>
            <person name="Harrison M."/>
            <person name="Strong C."/>
            <person name="Farmer C."/>
            <person name="Delahaunty K."/>
            <person name="Markovic C."/>
            <person name="Hall O."/>
            <person name="Minx P."/>
            <person name="Tomlinson C."/>
            <person name="Mitreva M."/>
            <person name="Hou S."/>
            <person name="Chen J."/>
            <person name="Wollam A."/>
            <person name="Pepin K.H."/>
            <person name="Johnson M."/>
            <person name="Bhonagiri V."/>
            <person name="Zhang X."/>
            <person name="Suruliraj S."/>
            <person name="Warren W."/>
            <person name="Chinwalla A."/>
            <person name="Mardis E.R."/>
            <person name="Wilson R.K."/>
        </authorList>
    </citation>
    <scope>NUCLEOTIDE SEQUENCE [LARGE SCALE GENOMIC DNA]</scope>
    <source>
        <strain evidence="1 2">ATCC 29863</strain>
    </source>
</reference>
<evidence type="ECO:0000313" key="2">
    <source>
        <dbReference type="Proteomes" id="UP000004459"/>
    </source>
</evidence>
<comment type="caution">
    <text evidence="1">The sequence shown here is derived from an EMBL/GenBank/DDBJ whole genome shotgun (WGS) entry which is preliminary data.</text>
</comment>
<dbReference type="EMBL" id="AGCK01000323">
    <property type="protein sequence ID" value="EHM38459.1"/>
    <property type="molecule type" value="Genomic_DNA"/>
</dbReference>
<dbReference type="HOGENOM" id="CLU_3233930_0_0_9"/>
<dbReference type="Proteomes" id="UP000004459">
    <property type="component" value="Unassembled WGS sequence"/>
</dbReference>
<evidence type="ECO:0000313" key="1">
    <source>
        <dbReference type="EMBL" id="EHM38459.1"/>
    </source>
</evidence>
<protein>
    <submittedName>
        <fullName evidence="1">Uncharacterized protein</fullName>
    </submittedName>
</protein>
<accession>G9YWQ8</accession>
<gene>
    <name evidence="1" type="ORF">HMPREF0372_03974</name>
</gene>
<sequence length="43" mass="4978">MISFPIPKGIGTPERACRGYPYHTTGNGKSRRCFQKFDCPFRR</sequence>